<evidence type="ECO:0000259" key="2">
    <source>
        <dbReference type="Pfam" id="PF13193"/>
    </source>
</evidence>
<proteinExistence type="predicted"/>
<dbReference type="SUPFAM" id="SSF56801">
    <property type="entry name" value="Acetyl-CoA synthetase-like"/>
    <property type="match status" value="1"/>
</dbReference>
<dbReference type="Gene3D" id="3.40.50.12780">
    <property type="entry name" value="N-terminal domain of ligase-like"/>
    <property type="match status" value="1"/>
</dbReference>
<feature type="domain" description="AMP-dependent synthetase/ligase" evidence="1">
    <location>
        <begin position="11"/>
        <end position="349"/>
    </location>
</feature>
<sequence>MEIGTDIVTAFSRAARVNSGRAAIIEDGRTLSYAQLQARAQEFAGRIAARSQGRFVGIVMDHGADMIAAILGALMAGKGYVPIEPDFPPERIGYILGQAEADLVVTQCRYRGLFDGGPHTLFAGDMQAQAGALPQQIDPEAPAYVLYTSGTTGFPKGVTVAHRNLCHYVRAFQNEFHPGPGDVMLQNSVCTFDIFVEEVFPILLSGGALAIVDAGARGDFDKLLAFIKRHDVTMVSGFPYLMIRFNHLDKLPGKLRLLISGGDVLRYEYVKNLLGRVAVYNTYGPSETTVCATYFRCGPASALADGTFPVGRAVTGARVRVLDESLRPVPQGQVGEICIYGGGVSLGYLKNSAENAAHFARDPETGERLYRSGDLGRVLPDGELAFLERKDQQVMILGKRVEPMEVENVLNRCPGIEQAVVESALDEQGLSYLTAYLLTEGALRLKEVRAYLGRYLPAYMVPEFFVKMESFPKTSGGKVDRRALPVVLKEGAV</sequence>
<organism evidence="3 4">
    <name type="scientific">Luoshenia tenuis</name>
    <dbReference type="NCBI Taxonomy" id="2763654"/>
    <lineage>
        <taxon>Bacteria</taxon>
        <taxon>Bacillati</taxon>
        <taxon>Bacillota</taxon>
        <taxon>Clostridia</taxon>
        <taxon>Christensenellales</taxon>
        <taxon>Christensenellaceae</taxon>
        <taxon>Luoshenia</taxon>
    </lineage>
</organism>
<protein>
    <submittedName>
        <fullName evidence="3">Amino acid adenylation domain-containing protein</fullName>
    </submittedName>
</protein>
<dbReference type="EMBL" id="JACRSO010000003">
    <property type="protein sequence ID" value="MBC8529616.1"/>
    <property type="molecule type" value="Genomic_DNA"/>
</dbReference>
<dbReference type="GO" id="GO:0043041">
    <property type="term" value="P:amino acid activation for nonribosomal peptide biosynthetic process"/>
    <property type="evidence" value="ECO:0007669"/>
    <property type="project" value="TreeGrafter"/>
</dbReference>
<gene>
    <name evidence="3" type="ORF">H8699_09275</name>
</gene>
<reference evidence="3" key="1">
    <citation type="submission" date="2020-08" db="EMBL/GenBank/DDBJ databases">
        <title>Genome public.</title>
        <authorList>
            <person name="Liu C."/>
            <person name="Sun Q."/>
        </authorList>
    </citation>
    <scope>NUCLEOTIDE SEQUENCE</scope>
    <source>
        <strain evidence="3">NSJ-44</strain>
    </source>
</reference>
<dbReference type="PANTHER" id="PTHR45527">
    <property type="entry name" value="NONRIBOSOMAL PEPTIDE SYNTHETASE"/>
    <property type="match status" value="1"/>
</dbReference>
<dbReference type="GO" id="GO:0005737">
    <property type="term" value="C:cytoplasm"/>
    <property type="evidence" value="ECO:0007669"/>
    <property type="project" value="TreeGrafter"/>
</dbReference>
<dbReference type="InterPro" id="IPR025110">
    <property type="entry name" value="AMP-bd_C"/>
</dbReference>
<dbReference type="InterPro" id="IPR010071">
    <property type="entry name" value="AA_adenyl_dom"/>
</dbReference>
<dbReference type="NCBIfam" id="TIGR01733">
    <property type="entry name" value="AA-adenyl-dom"/>
    <property type="match status" value="1"/>
</dbReference>
<dbReference type="Pfam" id="PF00501">
    <property type="entry name" value="AMP-binding"/>
    <property type="match status" value="1"/>
</dbReference>
<name>A0A926D1Q5_9FIRM</name>
<dbReference type="GO" id="GO:0044550">
    <property type="term" value="P:secondary metabolite biosynthetic process"/>
    <property type="evidence" value="ECO:0007669"/>
    <property type="project" value="TreeGrafter"/>
</dbReference>
<dbReference type="InterPro" id="IPR045851">
    <property type="entry name" value="AMP-bd_C_sf"/>
</dbReference>
<dbReference type="Pfam" id="PF13193">
    <property type="entry name" value="AMP-binding_C"/>
    <property type="match status" value="1"/>
</dbReference>
<comment type="caution">
    <text evidence="3">The sequence shown here is derived from an EMBL/GenBank/DDBJ whole genome shotgun (WGS) entry which is preliminary data.</text>
</comment>
<evidence type="ECO:0000259" key="1">
    <source>
        <dbReference type="Pfam" id="PF00501"/>
    </source>
</evidence>
<dbReference type="InterPro" id="IPR000873">
    <property type="entry name" value="AMP-dep_synth/lig_dom"/>
</dbReference>
<keyword evidence="4" id="KW-1185">Reference proteome</keyword>
<evidence type="ECO:0000313" key="3">
    <source>
        <dbReference type="EMBL" id="MBC8529616.1"/>
    </source>
</evidence>
<dbReference type="InterPro" id="IPR042099">
    <property type="entry name" value="ANL_N_sf"/>
</dbReference>
<dbReference type="InterPro" id="IPR020845">
    <property type="entry name" value="AMP-binding_CS"/>
</dbReference>
<accession>A0A926D1Q5</accession>
<dbReference type="Gene3D" id="3.30.300.30">
    <property type="match status" value="1"/>
</dbReference>
<feature type="domain" description="AMP-binding enzyme C-terminal" evidence="2">
    <location>
        <begin position="405"/>
        <end position="478"/>
    </location>
</feature>
<dbReference type="AlphaFoldDB" id="A0A926D1Q5"/>
<dbReference type="PANTHER" id="PTHR45527:SF1">
    <property type="entry name" value="FATTY ACID SYNTHASE"/>
    <property type="match status" value="1"/>
</dbReference>
<evidence type="ECO:0000313" key="4">
    <source>
        <dbReference type="Proteomes" id="UP000654279"/>
    </source>
</evidence>
<dbReference type="GO" id="GO:0031177">
    <property type="term" value="F:phosphopantetheine binding"/>
    <property type="evidence" value="ECO:0007669"/>
    <property type="project" value="TreeGrafter"/>
</dbReference>
<dbReference type="Proteomes" id="UP000654279">
    <property type="component" value="Unassembled WGS sequence"/>
</dbReference>
<dbReference type="PROSITE" id="PS00455">
    <property type="entry name" value="AMP_BINDING"/>
    <property type="match status" value="1"/>
</dbReference>
<dbReference type="CDD" id="cd05930">
    <property type="entry name" value="A_NRPS"/>
    <property type="match status" value="1"/>
</dbReference>